<dbReference type="GO" id="GO:0005737">
    <property type="term" value="C:cytoplasm"/>
    <property type="evidence" value="ECO:0007669"/>
    <property type="project" value="UniProtKB-SubCell"/>
</dbReference>
<evidence type="ECO:0000313" key="9">
    <source>
        <dbReference type="EMBL" id="RSU15182.1"/>
    </source>
</evidence>
<evidence type="ECO:0000256" key="8">
    <source>
        <dbReference type="PIRSR" id="PIRSR000450-1"/>
    </source>
</evidence>
<dbReference type="InterPro" id="IPR005697">
    <property type="entry name" value="HST_MetA"/>
</dbReference>
<keyword evidence="2 7" id="KW-0028">Amino-acid biosynthesis</keyword>
<evidence type="ECO:0000256" key="6">
    <source>
        <dbReference type="ARBA" id="ARBA00049043"/>
    </source>
</evidence>
<keyword evidence="4 7" id="KW-0486">Methionine biosynthesis</keyword>
<reference evidence="9 10" key="1">
    <citation type="submission" date="2017-05" db="EMBL/GenBank/DDBJ databases">
        <title>Vagococcus spp. assemblies.</title>
        <authorList>
            <person name="Gulvik C.A."/>
        </authorList>
    </citation>
    <scope>NUCLEOTIDE SEQUENCE [LARGE SCALE GENOMIC DNA]</scope>
    <source>
        <strain evidence="9 10">CCUG 51432</strain>
    </source>
</reference>
<dbReference type="GO" id="GO:0019281">
    <property type="term" value="P:L-methionine biosynthetic process from homoserine via O-succinyl-L-homoserine and cystathionine"/>
    <property type="evidence" value="ECO:0007669"/>
    <property type="project" value="InterPro"/>
</dbReference>
<keyword evidence="3 7" id="KW-0808">Transferase</keyword>
<comment type="subcellular location">
    <subcellularLocation>
        <location evidence="7">Cytoplasm</location>
    </subcellularLocation>
</comment>
<dbReference type="Proteomes" id="UP000287605">
    <property type="component" value="Unassembled WGS sequence"/>
</dbReference>
<feature type="site" description="Important for substrate specificity" evidence="7">
    <location>
        <position position="192"/>
    </location>
</feature>
<comment type="catalytic activity">
    <reaction evidence="6 7">
        <text>L-homoserine + acetyl-CoA = O-acetyl-L-homoserine + CoA</text>
        <dbReference type="Rhea" id="RHEA:13701"/>
        <dbReference type="ChEBI" id="CHEBI:57287"/>
        <dbReference type="ChEBI" id="CHEBI:57288"/>
        <dbReference type="ChEBI" id="CHEBI:57476"/>
        <dbReference type="ChEBI" id="CHEBI:57716"/>
        <dbReference type="EC" id="2.3.1.31"/>
    </reaction>
</comment>
<proteinExistence type="inferred from homology"/>
<dbReference type="UniPathway" id="UPA00051">
    <property type="reaction ID" value="UER00074"/>
</dbReference>
<feature type="active site" evidence="7">
    <location>
        <position position="237"/>
    </location>
</feature>
<dbReference type="NCBIfam" id="TIGR01001">
    <property type="entry name" value="metA"/>
    <property type="match status" value="1"/>
</dbReference>
<comment type="caution">
    <text evidence="9">The sequence shown here is derived from an EMBL/GenBank/DDBJ whole genome shotgun (WGS) entry which is preliminary data.</text>
</comment>
<comment type="pathway">
    <text evidence="7">Amino-acid biosynthesis; L-methionine biosynthesis via de novo pathway; O-acetyl-L-homoserine from L-homoserine: step 1/1.</text>
</comment>
<evidence type="ECO:0000256" key="2">
    <source>
        <dbReference type="ARBA" id="ARBA00022605"/>
    </source>
</evidence>
<feature type="binding site" evidence="7">
    <location>
        <position position="163"/>
    </location>
    <ligand>
        <name>substrate</name>
    </ligand>
</feature>
<dbReference type="InterPro" id="IPR029062">
    <property type="entry name" value="Class_I_gatase-like"/>
</dbReference>
<evidence type="ECO:0000256" key="4">
    <source>
        <dbReference type="ARBA" id="ARBA00023167"/>
    </source>
</evidence>
<accession>A0A430B4P4</accession>
<dbReference type="SUPFAM" id="SSF52317">
    <property type="entry name" value="Class I glutamine amidotransferase-like"/>
    <property type="match status" value="1"/>
</dbReference>
<evidence type="ECO:0000256" key="7">
    <source>
        <dbReference type="HAMAP-Rule" id="MF_00295"/>
    </source>
</evidence>
<organism evidence="9 10">
    <name type="scientific">Vagococcus elongatus</name>
    <dbReference type="NCBI Taxonomy" id="180344"/>
    <lineage>
        <taxon>Bacteria</taxon>
        <taxon>Bacillati</taxon>
        <taxon>Bacillota</taxon>
        <taxon>Bacilli</taxon>
        <taxon>Lactobacillales</taxon>
        <taxon>Enterococcaceae</taxon>
        <taxon>Vagococcus</taxon>
    </lineage>
</organism>
<dbReference type="PIRSF" id="PIRSF000450">
    <property type="entry name" value="H_ser_succinyltr"/>
    <property type="match status" value="1"/>
</dbReference>
<keyword evidence="10" id="KW-1185">Reference proteome</keyword>
<comment type="function">
    <text evidence="7">Transfers an acetyl group from acetyl-CoA to L-homoserine, forming acetyl-L-homoserine.</text>
</comment>
<dbReference type="PANTHER" id="PTHR20919:SF0">
    <property type="entry name" value="HOMOSERINE O-SUCCINYLTRANSFERASE"/>
    <property type="match status" value="1"/>
</dbReference>
<evidence type="ECO:0000313" key="10">
    <source>
        <dbReference type="Proteomes" id="UP000287605"/>
    </source>
</evidence>
<dbReference type="CDD" id="cd03131">
    <property type="entry name" value="GATase1_HTS"/>
    <property type="match status" value="1"/>
</dbReference>
<dbReference type="Pfam" id="PF04204">
    <property type="entry name" value="HTS"/>
    <property type="match status" value="1"/>
</dbReference>
<dbReference type="Gene3D" id="3.40.50.880">
    <property type="match status" value="1"/>
</dbReference>
<dbReference type="HAMAP" id="MF_00295">
    <property type="entry name" value="MetA_acyltransf"/>
    <property type="match status" value="1"/>
</dbReference>
<gene>
    <name evidence="7" type="primary">metAA</name>
    <name evidence="9" type="ORF">CBF29_02280</name>
</gene>
<name>A0A430B4P4_9ENTE</name>
<feature type="active site" description="Acyl-thioester intermediate" evidence="7 8">
    <location>
        <position position="142"/>
    </location>
</feature>
<evidence type="ECO:0000256" key="3">
    <source>
        <dbReference type="ARBA" id="ARBA00022679"/>
    </source>
</evidence>
<dbReference type="EMBL" id="NGKA01000002">
    <property type="protein sequence ID" value="RSU15182.1"/>
    <property type="molecule type" value="Genomic_DNA"/>
</dbReference>
<dbReference type="RefSeq" id="WP_126806855.1">
    <property type="nucleotide sequence ID" value="NZ_NGKA01000002.1"/>
</dbReference>
<feature type="active site" description="Proton acceptor" evidence="7">
    <location>
        <position position="235"/>
    </location>
</feature>
<comment type="caution">
    <text evidence="7">Lacks conserved residue(s) required for the propagation of feature annotation.</text>
</comment>
<dbReference type="EC" id="2.3.1.31" evidence="7"/>
<dbReference type="GO" id="GO:0004414">
    <property type="term" value="F:homoserine O-acetyltransferase activity"/>
    <property type="evidence" value="ECO:0007669"/>
    <property type="project" value="UniProtKB-EC"/>
</dbReference>
<sequence>MPIIVPEDLPAAGILQDENIIIMKELRAKTQDIRPLKICILNLMPDKITTETQLLRKLSNSIIQVDITLLTTETYQAKNTDKRHLKNFYQLFSDIRHNKYDAMIITGAPIEHLAFEEVDYWQELTTIFDWCQTNVFTTLFICWASQAALYYYYGIDKKPLKNKLFGVFEHQKKEAHHRLFQGMGDTFWVPHSRNSASDNEAILNHPDLRVLATSPEAGNHLLSSKNDKFVFMAGHPEYDADTLEKEYLRDLLLDNVDLPKNYYQNNQKDQPILNRWVSDASLFYLNWLNYSVYQETDYFL</sequence>
<dbReference type="InterPro" id="IPR033752">
    <property type="entry name" value="MetA_family"/>
</dbReference>
<protein>
    <recommendedName>
        <fullName evidence="7">Homoserine O-acetyltransferase</fullName>
        <shortName evidence="7">HAT</shortName>
        <ecNumber evidence="7">2.3.1.31</ecNumber>
    </recommendedName>
    <alternativeName>
        <fullName evidence="7">Homoserine transacetylase</fullName>
        <shortName evidence="7">HTA</shortName>
    </alternativeName>
</protein>
<dbReference type="OrthoDB" id="9772423at2"/>
<dbReference type="PANTHER" id="PTHR20919">
    <property type="entry name" value="HOMOSERINE O-SUCCINYLTRANSFERASE"/>
    <property type="match status" value="1"/>
</dbReference>
<dbReference type="AlphaFoldDB" id="A0A430B4P4"/>
<comment type="similarity">
    <text evidence="7">Belongs to the MetA family.</text>
</comment>
<feature type="binding site" evidence="7">
    <location>
        <position position="249"/>
    </location>
    <ligand>
        <name>substrate</name>
    </ligand>
</feature>
<dbReference type="GO" id="GO:0008899">
    <property type="term" value="F:homoserine O-succinyltransferase activity"/>
    <property type="evidence" value="ECO:0007669"/>
    <property type="project" value="UniProtKB-UniRule"/>
</dbReference>
<evidence type="ECO:0000256" key="1">
    <source>
        <dbReference type="ARBA" id="ARBA00022490"/>
    </source>
</evidence>
<feature type="binding site" evidence="7">
    <location>
        <position position="192"/>
    </location>
    <ligand>
        <name>substrate</name>
    </ligand>
</feature>
<evidence type="ECO:0000256" key="5">
    <source>
        <dbReference type="ARBA" id="ARBA00023315"/>
    </source>
</evidence>
<keyword evidence="1 7" id="KW-0963">Cytoplasm</keyword>
<feature type="site" description="Important for acyl-CoA specificity" evidence="7">
    <location>
        <position position="111"/>
    </location>
</feature>
<keyword evidence="5 7" id="KW-0012">Acyltransferase</keyword>